<feature type="transmembrane region" description="Helical" evidence="5">
    <location>
        <begin position="301"/>
        <end position="321"/>
    </location>
</feature>
<organism evidence="6 7">
    <name type="scientific">Fusibacter paucivorans</name>
    <dbReference type="NCBI Taxonomy" id="76009"/>
    <lineage>
        <taxon>Bacteria</taxon>
        <taxon>Bacillati</taxon>
        <taxon>Bacillota</taxon>
        <taxon>Clostridia</taxon>
        <taxon>Eubacteriales</taxon>
        <taxon>Eubacteriales Family XII. Incertae Sedis</taxon>
        <taxon>Fusibacter</taxon>
    </lineage>
</organism>
<dbReference type="RefSeq" id="WP_213237959.1">
    <property type="nucleotide sequence ID" value="NZ_JAHBCL010000031.1"/>
</dbReference>
<accession>A0ABS5PSF2</accession>
<protein>
    <submittedName>
        <fullName evidence="6">Polysaccharide biosynthesis C-terminal domain-containing protein</fullName>
    </submittedName>
</protein>
<evidence type="ECO:0000313" key="7">
    <source>
        <dbReference type="Proteomes" id="UP000746471"/>
    </source>
</evidence>
<feature type="transmembrane region" description="Helical" evidence="5">
    <location>
        <begin position="7"/>
        <end position="25"/>
    </location>
</feature>
<evidence type="ECO:0000256" key="2">
    <source>
        <dbReference type="ARBA" id="ARBA00022692"/>
    </source>
</evidence>
<keyword evidence="7" id="KW-1185">Reference proteome</keyword>
<feature type="transmembrane region" description="Helical" evidence="5">
    <location>
        <begin position="333"/>
        <end position="353"/>
    </location>
</feature>
<feature type="transmembrane region" description="Helical" evidence="5">
    <location>
        <begin position="186"/>
        <end position="208"/>
    </location>
</feature>
<dbReference type="PANTHER" id="PTHR43424">
    <property type="entry name" value="LOCUS PUTATIVE PROTEIN 1-RELATED"/>
    <property type="match status" value="1"/>
</dbReference>
<feature type="transmembrane region" description="Helical" evidence="5">
    <location>
        <begin position="273"/>
        <end position="295"/>
    </location>
</feature>
<dbReference type="Proteomes" id="UP000746471">
    <property type="component" value="Unassembled WGS sequence"/>
</dbReference>
<evidence type="ECO:0000256" key="1">
    <source>
        <dbReference type="ARBA" id="ARBA00004141"/>
    </source>
</evidence>
<dbReference type="InterPro" id="IPR052556">
    <property type="entry name" value="PolySynth_Transporter"/>
</dbReference>
<name>A0ABS5PSF2_9FIRM</name>
<dbReference type="InterPro" id="IPR002797">
    <property type="entry name" value="Polysacc_synth"/>
</dbReference>
<sequence>MGDYKFAFAIKALMFLMTLLNTIIINRYLGPVLKGEYAYYLNVINIAVIILNLGVYQAYPNFKKNKIENVKNAFLNLTIVLFIINIFLVSLFSLLTKSQNVLIIYLLIPIMVFSRQVSFISLVENLKIKNILTITTLFLYSAGLLIVYSIFKPSVYITFALLYLQEIIFAILAIKTLDYKFSVKNFSFPFMLKVVRFGILPMFTVLLSTLNYKVDIFIIKDLLDYRNIGIYTVGVNFADIIGIIPNVIQEVLFSRSTKENLMNETIKALRITLYINIITLLSFIIFGNSIITLLYGNDFSYSAIIAIVAIAGMIPMTFFKLISSILIIDGKKIFTFTILFISVVLNIILNYFLIPQIGIIGAAITSVISYAFSGISILIYFCKENSVPISKIVLITKNDFTNLKMILKRK</sequence>
<feature type="transmembrane region" description="Helical" evidence="5">
    <location>
        <begin position="130"/>
        <end position="150"/>
    </location>
</feature>
<keyword evidence="2 5" id="KW-0812">Transmembrane</keyword>
<dbReference type="PANTHER" id="PTHR43424:SF1">
    <property type="entry name" value="LOCUS PUTATIVE PROTEIN 1-RELATED"/>
    <property type="match status" value="1"/>
</dbReference>
<dbReference type="EMBL" id="JAHBCL010000031">
    <property type="protein sequence ID" value="MBS7528098.1"/>
    <property type="molecule type" value="Genomic_DNA"/>
</dbReference>
<proteinExistence type="predicted"/>
<keyword evidence="3 5" id="KW-1133">Transmembrane helix</keyword>
<feature type="transmembrane region" description="Helical" evidence="5">
    <location>
        <begin position="359"/>
        <end position="381"/>
    </location>
</feature>
<keyword evidence="4 5" id="KW-0472">Membrane</keyword>
<evidence type="ECO:0000256" key="5">
    <source>
        <dbReference type="SAM" id="Phobius"/>
    </source>
</evidence>
<feature type="transmembrane region" description="Helical" evidence="5">
    <location>
        <begin position="37"/>
        <end position="62"/>
    </location>
</feature>
<gene>
    <name evidence="6" type="ORF">KHM83_15535</name>
</gene>
<feature type="transmembrane region" description="Helical" evidence="5">
    <location>
        <begin position="74"/>
        <end position="96"/>
    </location>
</feature>
<evidence type="ECO:0000313" key="6">
    <source>
        <dbReference type="EMBL" id="MBS7528098.1"/>
    </source>
</evidence>
<feature type="transmembrane region" description="Helical" evidence="5">
    <location>
        <begin position="156"/>
        <end position="174"/>
    </location>
</feature>
<feature type="transmembrane region" description="Helical" evidence="5">
    <location>
        <begin position="102"/>
        <end position="123"/>
    </location>
</feature>
<dbReference type="Pfam" id="PF01943">
    <property type="entry name" value="Polysacc_synt"/>
    <property type="match status" value="1"/>
</dbReference>
<comment type="subcellular location">
    <subcellularLocation>
        <location evidence="1">Membrane</location>
        <topology evidence="1">Multi-pass membrane protein</topology>
    </subcellularLocation>
</comment>
<reference evidence="6 7" key="1">
    <citation type="submission" date="2021-05" db="EMBL/GenBank/DDBJ databases">
        <title>Fusibacter ferrireducens sp. nov., an anaerobic, sulfur- and Fe-reducing bacterium isolated from the mangrove sediment.</title>
        <authorList>
            <person name="Qiu D."/>
        </authorList>
    </citation>
    <scope>NUCLEOTIDE SEQUENCE [LARGE SCALE GENOMIC DNA]</scope>
    <source>
        <strain evidence="6 7">DSM 12116</strain>
    </source>
</reference>
<feature type="transmembrane region" description="Helical" evidence="5">
    <location>
        <begin position="228"/>
        <end position="252"/>
    </location>
</feature>
<comment type="caution">
    <text evidence="6">The sequence shown here is derived from an EMBL/GenBank/DDBJ whole genome shotgun (WGS) entry which is preliminary data.</text>
</comment>
<evidence type="ECO:0000256" key="4">
    <source>
        <dbReference type="ARBA" id="ARBA00023136"/>
    </source>
</evidence>
<evidence type="ECO:0000256" key="3">
    <source>
        <dbReference type="ARBA" id="ARBA00022989"/>
    </source>
</evidence>